<comment type="caution">
    <text evidence="1">The sequence shown here is derived from an EMBL/GenBank/DDBJ whole genome shotgun (WGS) entry which is preliminary data.</text>
</comment>
<dbReference type="PIRSF" id="PIRSF012318">
    <property type="entry name" value="UCP012318"/>
    <property type="match status" value="1"/>
</dbReference>
<dbReference type="InterPro" id="IPR007402">
    <property type="entry name" value="DUF455"/>
</dbReference>
<dbReference type="RefSeq" id="WP_212141959.1">
    <property type="nucleotide sequence ID" value="NZ_JAGSSW010000004.1"/>
</dbReference>
<dbReference type="PANTHER" id="PTHR42782:SF4">
    <property type="entry name" value="DUF455 DOMAIN-CONTAINING PROTEIN"/>
    <property type="match status" value="1"/>
</dbReference>
<gene>
    <name evidence="1" type="ORF">KDD93_05050</name>
</gene>
<dbReference type="SUPFAM" id="SSF47240">
    <property type="entry name" value="Ferritin-like"/>
    <property type="match status" value="1"/>
</dbReference>
<dbReference type="CDD" id="cd00657">
    <property type="entry name" value="Ferritin_like"/>
    <property type="match status" value="1"/>
</dbReference>
<dbReference type="PANTHER" id="PTHR42782">
    <property type="entry name" value="SI:CH73-314G15.3"/>
    <property type="match status" value="1"/>
</dbReference>
<protein>
    <submittedName>
        <fullName evidence="1">Ferritin-like domain-containing protein</fullName>
    </submittedName>
</protein>
<dbReference type="Proteomes" id="UP000682951">
    <property type="component" value="Unassembled WGS sequence"/>
</dbReference>
<evidence type="ECO:0000313" key="2">
    <source>
        <dbReference type="Proteomes" id="UP000682951"/>
    </source>
</evidence>
<organism evidence="1 2">
    <name type="scientific">Campylobacter anatolicus</name>
    <dbReference type="NCBI Taxonomy" id="2829105"/>
    <lineage>
        <taxon>Bacteria</taxon>
        <taxon>Pseudomonadati</taxon>
        <taxon>Campylobacterota</taxon>
        <taxon>Epsilonproteobacteria</taxon>
        <taxon>Campylobacterales</taxon>
        <taxon>Campylobacteraceae</taxon>
        <taxon>Campylobacter</taxon>
    </lineage>
</organism>
<proteinExistence type="predicted"/>
<keyword evidence="2" id="KW-1185">Reference proteome</keyword>
<accession>A0ABS5HKA5</accession>
<evidence type="ECO:0000313" key="1">
    <source>
        <dbReference type="EMBL" id="MBR8463942.1"/>
    </source>
</evidence>
<reference evidence="1 2" key="1">
    <citation type="submission" date="2021-04" db="EMBL/GenBank/DDBJ databases">
        <title>Molecular and phenotypic characterization and identification of bacterial isolates recovered from the Anatolian ground squirrels (Spermophilus xanthoprymnus) and which have the potential to form a new species in the Campylobacter genus.</title>
        <authorList>
            <person name="Aydin F."/>
            <person name="Abay S."/>
            <person name="Kayman T."/>
            <person name="Karakaya E."/>
            <person name="Mustak H.K."/>
            <person name="Mustak I.B."/>
            <person name="Bilgin N."/>
            <person name="Duzler A."/>
            <person name="Sahin O."/>
            <person name="Guran O."/>
            <person name="Saticioglu I.B."/>
        </authorList>
    </citation>
    <scope>NUCLEOTIDE SEQUENCE [LARGE SCALE GENOMIC DNA]</scope>
    <source>
        <strain evidence="2">faydin-G24</strain>
    </source>
</reference>
<dbReference type="InterPro" id="IPR009078">
    <property type="entry name" value="Ferritin-like_SF"/>
</dbReference>
<sequence length="269" mass="31580">MDFFNYLFEIINESNINVKFDKFKSFYDDFMMDKFINFTRKTPPIALSEPCYAKFCEVVEMKQINKKSKNKQLNFIHSIAHIEFSAIDIALDACYHFDALPKEYYYDWLKVADDEIRHFLMINALLEKMGAKYGDMQVHNGLFIALQKTQNSLIQRMALLPRYMEANGLDANFYIINKLKEQGGDAELIAVLQVILDEEVSHVSCGDKWFKFACKRENIDPNEYINIVQQLYPNSFKTTRNLNEADRIKAGFSVNELEKIKSFQRNFNE</sequence>
<dbReference type="Pfam" id="PF04305">
    <property type="entry name" value="DUF455"/>
    <property type="match status" value="1"/>
</dbReference>
<name>A0ABS5HKA5_9BACT</name>
<dbReference type="EMBL" id="JAGSSW010000004">
    <property type="protein sequence ID" value="MBR8463942.1"/>
    <property type="molecule type" value="Genomic_DNA"/>
</dbReference>
<dbReference type="InterPro" id="IPR011197">
    <property type="entry name" value="UCP012318"/>
</dbReference>